<protein>
    <submittedName>
        <fullName evidence="2">Uncharacterized protein</fullName>
    </submittedName>
</protein>
<dbReference type="AlphaFoldDB" id="A0AAN6UE21"/>
<keyword evidence="1" id="KW-0472">Membrane</keyword>
<name>A0AAN6UE21_9PEZI</name>
<keyword evidence="1" id="KW-0812">Transmembrane</keyword>
<keyword evidence="1" id="KW-1133">Transmembrane helix</keyword>
<sequence length="119" mass="12760">MAPRPPPRALALAGLPPSAPAVLCCSASGTDRPTNKLITTSIPTSHLAAHSSGTGRRRSLLLGAQFRLWGASGPACIIACVTFLLFFFWFLVGYIGLFWLRGEEFPSDLGLLPLSFFLL</sequence>
<reference evidence="2" key="2">
    <citation type="submission" date="2023-05" db="EMBL/GenBank/DDBJ databases">
        <authorList>
            <consortium name="Lawrence Berkeley National Laboratory"/>
            <person name="Steindorff A."/>
            <person name="Hensen N."/>
            <person name="Bonometti L."/>
            <person name="Westerberg I."/>
            <person name="Brannstrom I.O."/>
            <person name="Guillou S."/>
            <person name="Cros-Aarteil S."/>
            <person name="Calhoun S."/>
            <person name="Haridas S."/>
            <person name="Kuo A."/>
            <person name="Mondo S."/>
            <person name="Pangilinan J."/>
            <person name="Riley R."/>
            <person name="Labutti K."/>
            <person name="Andreopoulos B."/>
            <person name="Lipzen A."/>
            <person name="Chen C."/>
            <person name="Yanf M."/>
            <person name="Daum C."/>
            <person name="Ng V."/>
            <person name="Clum A."/>
            <person name="Ohm R."/>
            <person name="Martin F."/>
            <person name="Silar P."/>
            <person name="Natvig D."/>
            <person name="Lalanne C."/>
            <person name="Gautier V."/>
            <person name="Ament-Velasquez S.L."/>
            <person name="Kruys A."/>
            <person name="Hutchinson M.I."/>
            <person name="Powell A.J."/>
            <person name="Barry K."/>
            <person name="Miller A.N."/>
            <person name="Grigoriev I.V."/>
            <person name="Debuchy R."/>
            <person name="Gladieux P."/>
            <person name="Thoren M.H."/>
            <person name="Johannesson H."/>
        </authorList>
    </citation>
    <scope>NUCLEOTIDE SEQUENCE</scope>
    <source>
        <strain evidence="2">CBS 123565</strain>
    </source>
</reference>
<accession>A0AAN6UE21</accession>
<evidence type="ECO:0000313" key="2">
    <source>
        <dbReference type="EMBL" id="KAK4131250.1"/>
    </source>
</evidence>
<proteinExistence type="predicted"/>
<organism evidence="2 3">
    <name type="scientific">Trichocladium antarcticum</name>
    <dbReference type="NCBI Taxonomy" id="1450529"/>
    <lineage>
        <taxon>Eukaryota</taxon>
        <taxon>Fungi</taxon>
        <taxon>Dikarya</taxon>
        <taxon>Ascomycota</taxon>
        <taxon>Pezizomycotina</taxon>
        <taxon>Sordariomycetes</taxon>
        <taxon>Sordariomycetidae</taxon>
        <taxon>Sordariales</taxon>
        <taxon>Chaetomiaceae</taxon>
        <taxon>Trichocladium</taxon>
    </lineage>
</organism>
<feature type="transmembrane region" description="Helical" evidence="1">
    <location>
        <begin position="71"/>
        <end position="100"/>
    </location>
</feature>
<dbReference type="EMBL" id="MU853426">
    <property type="protein sequence ID" value="KAK4131250.1"/>
    <property type="molecule type" value="Genomic_DNA"/>
</dbReference>
<keyword evidence="3" id="KW-1185">Reference proteome</keyword>
<comment type="caution">
    <text evidence="2">The sequence shown here is derived from an EMBL/GenBank/DDBJ whole genome shotgun (WGS) entry which is preliminary data.</text>
</comment>
<evidence type="ECO:0000256" key="1">
    <source>
        <dbReference type="SAM" id="Phobius"/>
    </source>
</evidence>
<reference evidence="2" key="1">
    <citation type="journal article" date="2023" name="Mol. Phylogenet. Evol.">
        <title>Genome-scale phylogeny and comparative genomics of the fungal order Sordariales.</title>
        <authorList>
            <person name="Hensen N."/>
            <person name="Bonometti L."/>
            <person name="Westerberg I."/>
            <person name="Brannstrom I.O."/>
            <person name="Guillou S."/>
            <person name="Cros-Aarteil S."/>
            <person name="Calhoun S."/>
            <person name="Haridas S."/>
            <person name="Kuo A."/>
            <person name="Mondo S."/>
            <person name="Pangilinan J."/>
            <person name="Riley R."/>
            <person name="LaButti K."/>
            <person name="Andreopoulos B."/>
            <person name="Lipzen A."/>
            <person name="Chen C."/>
            <person name="Yan M."/>
            <person name="Daum C."/>
            <person name="Ng V."/>
            <person name="Clum A."/>
            <person name="Steindorff A."/>
            <person name="Ohm R.A."/>
            <person name="Martin F."/>
            <person name="Silar P."/>
            <person name="Natvig D.O."/>
            <person name="Lalanne C."/>
            <person name="Gautier V."/>
            <person name="Ament-Velasquez S.L."/>
            <person name="Kruys A."/>
            <person name="Hutchinson M.I."/>
            <person name="Powell A.J."/>
            <person name="Barry K."/>
            <person name="Miller A.N."/>
            <person name="Grigoriev I.V."/>
            <person name="Debuchy R."/>
            <person name="Gladieux P."/>
            <person name="Hiltunen Thoren M."/>
            <person name="Johannesson H."/>
        </authorList>
    </citation>
    <scope>NUCLEOTIDE SEQUENCE</scope>
    <source>
        <strain evidence="2">CBS 123565</strain>
    </source>
</reference>
<evidence type="ECO:0000313" key="3">
    <source>
        <dbReference type="Proteomes" id="UP001304895"/>
    </source>
</evidence>
<dbReference type="Proteomes" id="UP001304895">
    <property type="component" value="Unassembled WGS sequence"/>
</dbReference>
<gene>
    <name evidence="2" type="ORF">BT67DRAFT_159482</name>
</gene>